<gene>
    <name evidence="1" type="ORF">Vadar_020807</name>
</gene>
<keyword evidence="2" id="KW-1185">Reference proteome</keyword>
<comment type="caution">
    <text evidence="1">The sequence shown here is derived from an EMBL/GenBank/DDBJ whole genome shotgun (WGS) entry which is preliminary data.</text>
</comment>
<dbReference type="EMBL" id="CM037153">
    <property type="protein sequence ID" value="KAH7858172.1"/>
    <property type="molecule type" value="Genomic_DNA"/>
</dbReference>
<organism evidence="1 2">
    <name type="scientific">Vaccinium darrowii</name>
    <dbReference type="NCBI Taxonomy" id="229202"/>
    <lineage>
        <taxon>Eukaryota</taxon>
        <taxon>Viridiplantae</taxon>
        <taxon>Streptophyta</taxon>
        <taxon>Embryophyta</taxon>
        <taxon>Tracheophyta</taxon>
        <taxon>Spermatophyta</taxon>
        <taxon>Magnoliopsida</taxon>
        <taxon>eudicotyledons</taxon>
        <taxon>Gunneridae</taxon>
        <taxon>Pentapetalae</taxon>
        <taxon>asterids</taxon>
        <taxon>Ericales</taxon>
        <taxon>Ericaceae</taxon>
        <taxon>Vaccinioideae</taxon>
        <taxon>Vaccinieae</taxon>
        <taxon>Vaccinium</taxon>
    </lineage>
</organism>
<proteinExistence type="predicted"/>
<protein>
    <submittedName>
        <fullName evidence="1">Uncharacterized protein</fullName>
    </submittedName>
</protein>
<accession>A0ACB7YY35</accession>
<dbReference type="Proteomes" id="UP000828048">
    <property type="component" value="Chromosome 3"/>
</dbReference>
<evidence type="ECO:0000313" key="2">
    <source>
        <dbReference type="Proteomes" id="UP000828048"/>
    </source>
</evidence>
<sequence>MSNMIEKIRSSGSGVVNLSKLIKELTLTGDVVCRVALGRKYGGVMGGAEGRRGLEEASRELVELLGVFDVGDFVPWLKWVNRVNGVYGRAERVAKELDDFFECGGRACR</sequence>
<evidence type="ECO:0000313" key="1">
    <source>
        <dbReference type="EMBL" id="KAH7858172.1"/>
    </source>
</evidence>
<reference evidence="1 2" key="1">
    <citation type="journal article" date="2021" name="Hortic Res">
        <title>High-quality reference genome and annotation aids understanding of berry development for evergreen blueberry (Vaccinium darrowii).</title>
        <authorList>
            <person name="Yu J."/>
            <person name="Hulse-Kemp A.M."/>
            <person name="Babiker E."/>
            <person name="Staton M."/>
        </authorList>
    </citation>
    <scope>NUCLEOTIDE SEQUENCE [LARGE SCALE GENOMIC DNA]</scope>
    <source>
        <strain evidence="2">cv. NJ 8807/NJ 8810</strain>
        <tissue evidence="1">Young leaf</tissue>
    </source>
</reference>
<name>A0ACB7YY35_9ERIC</name>